<dbReference type="EMBL" id="JAGMUV010000002">
    <property type="protein sequence ID" value="KAH7170112.1"/>
    <property type="molecule type" value="Genomic_DNA"/>
</dbReference>
<dbReference type="GO" id="GO:0006879">
    <property type="term" value="P:intracellular iron ion homeostasis"/>
    <property type="evidence" value="ECO:0007669"/>
    <property type="project" value="TreeGrafter"/>
</dbReference>
<evidence type="ECO:0000256" key="14">
    <source>
        <dbReference type="SAM" id="MobiDB-lite"/>
    </source>
</evidence>
<dbReference type="SFLD" id="SFLDG01168">
    <property type="entry name" value="Ferric_reductase_subgroup_(FRE"/>
    <property type="match status" value="1"/>
</dbReference>
<dbReference type="Pfam" id="PF01794">
    <property type="entry name" value="Ferric_reduct"/>
    <property type="match status" value="1"/>
</dbReference>
<keyword evidence="6 15" id="KW-0812">Transmembrane</keyword>
<feature type="transmembrane region" description="Helical" evidence="15">
    <location>
        <begin position="176"/>
        <end position="196"/>
    </location>
</feature>
<sequence>MDMDHMHHDSGLGMETNYAFARGYWYTIAGVLGSLAVVRGINHWDAHQRLKACNDPSIEHPTRPQGPLSQAWATATAVSREISLPQYYISVKGFRWATPFPLGRILVLACYWAVVVYLMSWKVSQNDVYYWERIGYRNAWVALCQLPLLYLLAMKVNVIGFLIGTSHERLNWLHRWVARTMFVTATCHGFHFWTMWVRADFVAFELQIMPLVKYGIGAWAILLWNVATGLVPIRRLAYEVWVVQHVLSSIIMLWLIHKHIPANARYLLWMSVSFLVFDRVARWALLLWQNTRLKADGSACQGKKRLGHRITARAVCPSTTVITIKDVHFKWKPGQHIYLWIPRLGPIEAHPYTIACAHKLEGTCCCNSIQLVVRAQTGFSKRIHEYAMKSPTSELSGFVSGPYGVPPRWDIYETMVLIGASTGASFTVPILECIANSDSVHCTRSIEVVLIARTMDEIKYYVERTMEASRIARGKGVRVRVHVAVTGANQASQERLSLGKHNPQSDSDNPMESDSQTVDKAGGCCCSSPPEKATNGDSTREGSDDPPCINIDSTTTPTGAPGLVREYTSRPDIDALIREPVEQAWGEAAVVVCGGRELVARTRNCVSRLSDERALPAGSSPRLQPGLVVFVPAPKSLNPFNLFSTLEPDRKFPSSPRSAIAMLNDSWEVVALTDNWQTFPRLSTSRRVLHDLFSLALSVGGIIMMWVSNIHIGETEISRSKDDQRQEKYLMAALWGLLAQVGWRFILALWGCVDCSRDARAADRRRRRRRRRRRHRDRHTDPWYEITGYRA</sequence>
<keyword evidence="10" id="KW-0406">Ion transport</keyword>
<dbReference type="InterPro" id="IPR051410">
    <property type="entry name" value="Ferric/Cupric_Reductase"/>
</dbReference>
<evidence type="ECO:0000256" key="7">
    <source>
        <dbReference type="ARBA" id="ARBA00022982"/>
    </source>
</evidence>
<name>A0A9P9FNC7_9HYPO</name>
<evidence type="ECO:0000256" key="15">
    <source>
        <dbReference type="SAM" id="Phobius"/>
    </source>
</evidence>
<feature type="transmembrane region" description="Helical" evidence="15">
    <location>
        <begin position="216"/>
        <end position="233"/>
    </location>
</feature>
<dbReference type="AlphaFoldDB" id="A0A9P9FNC7"/>
<feature type="transmembrane region" description="Helical" evidence="15">
    <location>
        <begin position="240"/>
        <end position="260"/>
    </location>
</feature>
<dbReference type="InterPro" id="IPR013130">
    <property type="entry name" value="Fe3_Rdtase_TM_dom"/>
</dbReference>
<reference evidence="17" key="1">
    <citation type="journal article" date="2021" name="Nat. Commun.">
        <title>Genetic determinants of endophytism in the Arabidopsis root mycobiome.</title>
        <authorList>
            <person name="Mesny F."/>
            <person name="Miyauchi S."/>
            <person name="Thiergart T."/>
            <person name="Pickel B."/>
            <person name="Atanasova L."/>
            <person name="Karlsson M."/>
            <person name="Huettel B."/>
            <person name="Barry K.W."/>
            <person name="Haridas S."/>
            <person name="Chen C."/>
            <person name="Bauer D."/>
            <person name="Andreopoulos W."/>
            <person name="Pangilinan J."/>
            <person name="LaButti K."/>
            <person name="Riley R."/>
            <person name="Lipzen A."/>
            <person name="Clum A."/>
            <person name="Drula E."/>
            <person name="Henrissat B."/>
            <person name="Kohler A."/>
            <person name="Grigoriev I.V."/>
            <person name="Martin F.M."/>
            <person name="Hacquard S."/>
        </authorList>
    </citation>
    <scope>NUCLEOTIDE SEQUENCE</scope>
    <source>
        <strain evidence="17">MPI-CAGE-AT-0147</strain>
    </source>
</reference>
<feature type="transmembrane region" description="Helical" evidence="15">
    <location>
        <begin position="140"/>
        <end position="164"/>
    </location>
</feature>
<proteinExistence type="inferred from homology"/>
<dbReference type="Pfam" id="PF08022">
    <property type="entry name" value="FAD_binding_8"/>
    <property type="match status" value="1"/>
</dbReference>
<dbReference type="InterPro" id="IPR013121">
    <property type="entry name" value="Fe_red_NAD-bd_6"/>
</dbReference>
<feature type="domain" description="FAD-binding FR-type" evidence="16">
    <location>
        <begin position="280"/>
        <end position="409"/>
    </location>
</feature>
<feature type="transmembrane region" description="Helical" evidence="15">
    <location>
        <begin position="102"/>
        <end position="120"/>
    </location>
</feature>
<dbReference type="CDD" id="cd06186">
    <property type="entry name" value="NOX_Duox_like_FAD_NADP"/>
    <property type="match status" value="1"/>
</dbReference>
<keyword evidence="12" id="KW-0325">Glycoprotein</keyword>
<dbReference type="GO" id="GO:0005886">
    <property type="term" value="C:plasma membrane"/>
    <property type="evidence" value="ECO:0007669"/>
    <property type="project" value="UniProtKB-SubCell"/>
</dbReference>
<comment type="subcellular location">
    <subcellularLocation>
        <location evidence="1">Cell membrane</location>
        <topology evidence="1">Multi-pass membrane protein</topology>
    </subcellularLocation>
</comment>
<evidence type="ECO:0000259" key="16">
    <source>
        <dbReference type="PROSITE" id="PS51384"/>
    </source>
</evidence>
<evidence type="ECO:0000256" key="1">
    <source>
        <dbReference type="ARBA" id="ARBA00004651"/>
    </source>
</evidence>
<dbReference type="InterPro" id="IPR017938">
    <property type="entry name" value="Riboflavin_synthase-like_b-brl"/>
</dbReference>
<accession>A0A9P9FNC7</accession>
<dbReference type="GO" id="GO:0015677">
    <property type="term" value="P:copper ion import"/>
    <property type="evidence" value="ECO:0007669"/>
    <property type="project" value="TreeGrafter"/>
</dbReference>
<dbReference type="SUPFAM" id="SSF63380">
    <property type="entry name" value="Riboflavin synthase domain-like"/>
    <property type="match status" value="1"/>
</dbReference>
<evidence type="ECO:0000256" key="5">
    <source>
        <dbReference type="ARBA" id="ARBA00022475"/>
    </source>
</evidence>
<dbReference type="PANTHER" id="PTHR32361:SF9">
    <property type="entry name" value="FERRIC REDUCTASE TRANSMEMBRANE COMPONENT 3-RELATED"/>
    <property type="match status" value="1"/>
</dbReference>
<comment type="similarity">
    <text evidence="2">Belongs to the ferric reductase (FRE) family.</text>
</comment>
<feature type="transmembrane region" description="Helical" evidence="15">
    <location>
        <begin position="692"/>
        <end position="712"/>
    </location>
</feature>
<comment type="caution">
    <text evidence="17">The sequence shown here is derived from an EMBL/GenBank/DDBJ whole genome shotgun (WGS) entry which is preliminary data.</text>
</comment>
<dbReference type="PROSITE" id="PS51384">
    <property type="entry name" value="FAD_FR"/>
    <property type="match status" value="1"/>
</dbReference>
<keyword evidence="8 15" id="KW-1133">Transmembrane helix</keyword>
<evidence type="ECO:0000256" key="3">
    <source>
        <dbReference type="ARBA" id="ARBA00012668"/>
    </source>
</evidence>
<organism evidence="17 18">
    <name type="scientific">Dactylonectria macrodidyma</name>
    <dbReference type="NCBI Taxonomy" id="307937"/>
    <lineage>
        <taxon>Eukaryota</taxon>
        <taxon>Fungi</taxon>
        <taxon>Dikarya</taxon>
        <taxon>Ascomycota</taxon>
        <taxon>Pezizomycotina</taxon>
        <taxon>Sordariomycetes</taxon>
        <taxon>Hypocreomycetidae</taxon>
        <taxon>Hypocreales</taxon>
        <taxon>Nectriaceae</taxon>
        <taxon>Dactylonectria</taxon>
    </lineage>
</organism>
<feature type="transmembrane region" description="Helical" evidence="15">
    <location>
        <begin position="23"/>
        <end position="41"/>
    </location>
</feature>
<evidence type="ECO:0000256" key="13">
    <source>
        <dbReference type="ARBA" id="ARBA00048483"/>
    </source>
</evidence>
<keyword evidence="11 15" id="KW-0472">Membrane</keyword>
<gene>
    <name evidence="17" type="ORF">EDB81DRAFT_637912</name>
</gene>
<dbReference type="InterPro" id="IPR013112">
    <property type="entry name" value="FAD-bd_8"/>
</dbReference>
<dbReference type="SFLD" id="SFLDS00052">
    <property type="entry name" value="Ferric_Reductase_Domain"/>
    <property type="match status" value="1"/>
</dbReference>
<evidence type="ECO:0000313" key="18">
    <source>
        <dbReference type="Proteomes" id="UP000738349"/>
    </source>
</evidence>
<evidence type="ECO:0000256" key="2">
    <source>
        <dbReference type="ARBA" id="ARBA00006278"/>
    </source>
</evidence>
<keyword evidence="18" id="KW-1185">Reference proteome</keyword>
<dbReference type="GO" id="GO:0052851">
    <property type="term" value="F:ferric-chelate reductase (NADPH) activity"/>
    <property type="evidence" value="ECO:0007669"/>
    <property type="project" value="UniProtKB-EC"/>
</dbReference>
<dbReference type="Gene3D" id="3.40.50.80">
    <property type="entry name" value="Nucleotide-binding domain of ferredoxin-NADP reductase (FNR) module"/>
    <property type="match status" value="1"/>
</dbReference>
<dbReference type="InterPro" id="IPR039261">
    <property type="entry name" value="FNR_nucleotide-bd"/>
</dbReference>
<evidence type="ECO:0000256" key="12">
    <source>
        <dbReference type="ARBA" id="ARBA00023180"/>
    </source>
</evidence>
<keyword evidence="5" id="KW-1003">Cell membrane</keyword>
<evidence type="ECO:0000256" key="10">
    <source>
        <dbReference type="ARBA" id="ARBA00023065"/>
    </source>
</evidence>
<dbReference type="OrthoDB" id="3944240at2759"/>
<protein>
    <recommendedName>
        <fullName evidence="3">ferric-chelate reductase (NADPH)</fullName>
        <ecNumber evidence="3">1.16.1.9</ecNumber>
    </recommendedName>
</protein>
<evidence type="ECO:0000256" key="6">
    <source>
        <dbReference type="ARBA" id="ARBA00022692"/>
    </source>
</evidence>
<dbReference type="Pfam" id="PF08030">
    <property type="entry name" value="NAD_binding_6"/>
    <property type="match status" value="1"/>
</dbReference>
<feature type="compositionally biased region" description="Polar residues" evidence="14">
    <location>
        <begin position="502"/>
        <end position="518"/>
    </location>
</feature>
<dbReference type="PANTHER" id="PTHR32361">
    <property type="entry name" value="FERRIC/CUPRIC REDUCTASE TRANSMEMBRANE COMPONENT"/>
    <property type="match status" value="1"/>
</dbReference>
<dbReference type="EC" id="1.16.1.9" evidence="3"/>
<comment type="catalytic activity">
    <reaction evidence="13">
        <text>2 a Fe(II)-siderophore + NADP(+) + H(+) = 2 a Fe(III)-siderophore + NADPH</text>
        <dbReference type="Rhea" id="RHEA:28795"/>
        <dbReference type="Rhea" id="RHEA-COMP:11342"/>
        <dbReference type="Rhea" id="RHEA-COMP:11344"/>
        <dbReference type="ChEBI" id="CHEBI:15378"/>
        <dbReference type="ChEBI" id="CHEBI:29033"/>
        <dbReference type="ChEBI" id="CHEBI:29034"/>
        <dbReference type="ChEBI" id="CHEBI:57783"/>
        <dbReference type="ChEBI" id="CHEBI:58349"/>
        <dbReference type="EC" id="1.16.1.9"/>
    </reaction>
</comment>
<evidence type="ECO:0000256" key="8">
    <source>
        <dbReference type="ARBA" id="ARBA00022989"/>
    </source>
</evidence>
<feature type="region of interest" description="Disordered" evidence="14">
    <location>
        <begin position="490"/>
        <end position="565"/>
    </location>
</feature>
<evidence type="ECO:0000256" key="9">
    <source>
        <dbReference type="ARBA" id="ARBA00023002"/>
    </source>
</evidence>
<keyword evidence="9" id="KW-0560">Oxidoreductase</keyword>
<dbReference type="GO" id="GO:0006826">
    <property type="term" value="P:iron ion transport"/>
    <property type="evidence" value="ECO:0007669"/>
    <property type="project" value="UniProtKB-ARBA"/>
</dbReference>
<keyword evidence="7" id="KW-0249">Electron transport</keyword>
<dbReference type="Proteomes" id="UP000738349">
    <property type="component" value="Unassembled WGS sequence"/>
</dbReference>
<evidence type="ECO:0000313" key="17">
    <source>
        <dbReference type="EMBL" id="KAH7170112.1"/>
    </source>
</evidence>
<dbReference type="InterPro" id="IPR017927">
    <property type="entry name" value="FAD-bd_FR_type"/>
</dbReference>
<feature type="transmembrane region" description="Helical" evidence="15">
    <location>
        <begin position="732"/>
        <end position="753"/>
    </location>
</feature>
<keyword evidence="4" id="KW-0813">Transport</keyword>
<evidence type="ECO:0000256" key="11">
    <source>
        <dbReference type="ARBA" id="ARBA00023136"/>
    </source>
</evidence>
<evidence type="ECO:0000256" key="4">
    <source>
        <dbReference type="ARBA" id="ARBA00022448"/>
    </source>
</evidence>